<accession>A0A1G6JN97</accession>
<dbReference type="PIRSF" id="PIRSF038471">
    <property type="entry name" value="MreC"/>
    <property type="match status" value="1"/>
</dbReference>
<reference evidence="7 8" key="1">
    <citation type="submission" date="2016-10" db="EMBL/GenBank/DDBJ databases">
        <authorList>
            <person name="de Groot N.N."/>
        </authorList>
    </citation>
    <scope>NUCLEOTIDE SEQUENCE [LARGE SCALE GENOMIC DNA]</scope>
    <source>
        <strain evidence="7 8">DSM 45514</strain>
    </source>
</reference>
<dbReference type="Gene3D" id="2.40.10.350">
    <property type="entry name" value="Rod shape-determining protein MreC, domain 2"/>
    <property type="match status" value="1"/>
</dbReference>
<proteinExistence type="inferred from homology"/>
<dbReference type="GO" id="GO:0005886">
    <property type="term" value="C:plasma membrane"/>
    <property type="evidence" value="ECO:0007669"/>
    <property type="project" value="TreeGrafter"/>
</dbReference>
<dbReference type="InterPro" id="IPR007221">
    <property type="entry name" value="MreC"/>
</dbReference>
<dbReference type="EMBL" id="FMZA01000004">
    <property type="protein sequence ID" value="SDC20210.1"/>
    <property type="molecule type" value="Genomic_DNA"/>
</dbReference>
<dbReference type="InterPro" id="IPR042177">
    <property type="entry name" value="Cell/Rod_1"/>
</dbReference>
<gene>
    <name evidence="7" type="ORF">SAMN04488112_104116</name>
</gene>
<evidence type="ECO:0000313" key="8">
    <source>
        <dbReference type="Proteomes" id="UP000199387"/>
    </source>
</evidence>
<dbReference type="GO" id="GO:0008360">
    <property type="term" value="P:regulation of cell shape"/>
    <property type="evidence" value="ECO:0007669"/>
    <property type="project" value="UniProtKB-KW"/>
</dbReference>
<dbReference type="PANTHER" id="PTHR34138:SF1">
    <property type="entry name" value="CELL SHAPE-DETERMINING PROTEIN MREC"/>
    <property type="match status" value="1"/>
</dbReference>
<evidence type="ECO:0000313" key="7">
    <source>
        <dbReference type="EMBL" id="SDC20210.1"/>
    </source>
</evidence>
<dbReference type="InterPro" id="IPR042175">
    <property type="entry name" value="Cell/Rod_MreC_2"/>
</dbReference>
<dbReference type="STRING" id="1236220.SAMN04488112_104116"/>
<evidence type="ECO:0000256" key="3">
    <source>
        <dbReference type="ARBA" id="ARBA00022960"/>
    </source>
</evidence>
<evidence type="ECO:0000256" key="5">
    <source>
        <dbReference type="PIRNR" id="PIRNR038471"/>
    </source>
</evidence>
<name>A0A1G6JN97_9BACL</name>
<keyword evidence="8" id="KW-1185">Reference proteome</keyword>
<feature type="domain" description="Rod shape-determining protein MreC beta-barrel core" evidence="6">
    <location>
        <begin position="115"/>
        <end position="265"/>
    </location>
</feature>
<dbReference type="OrthoDB" id="9792313at2"/>
<dbReference type="InterPro" id="IPR055342">
    <property type="entry name" value="MreC_beta-barrel_core"/>
</dbReference>
<evidence type="ECO:0000256" key="4">
    <source>
        <dbReference type="ARBA" id="ARBA00032089"/>
    </source>
</evidence>
<comment type="similarity">
    <text evidence="1 5">Belongs to the MreC family.</text>
</comment>
<sequence length="288" mass="31528">MFMRLFANRRLFVTLLAVILLVVSIGLTRERGGLTWAEAGLKNAGAWLSGWLATPSQAVADWFGGDVVAGDGSESDRILQLKAEVARLKQENDNLKEVAGYDKEDKRSYITAKTVARSPDRWNDRVVIDRGKDDGVKKGMPVITEEGLIGRVSAATDHMADVQLMTDSGSTPGIAAQVQAKGKNVFGLIEGYDAKKKRLLLKKVPDGAELKKGQLVVTSGLSDLFPGDLLIGTVDEVTRGEFGVDRMVYVKPAARFEQLHYVMVVRDPAKIHVEEHRKELNKRKGGGD</sequence>
<protein>
    <recommendedName>
        <fullName evidence="2 5">Cell shape-determining protein MreC</fullName>
    </recommendedName>
    <alternativeName>
        <fullName evidence="4 5">Cell shape protein MreC</fullName>
    </alternativeName>
</protein>
<dbReference type="Proteomes" id="UP000199387">
    <property type="component" value="Unassembled WGS sequence"/>
</dbReference>
<dbReference type="PANTHER" id="PTHR34138">
    <property type="entry name" value="CELL SHAPE-DETERMINING PROTEIN MREC"/>
    <property type="match status" value="1"/>
</dbReference>
<dbReference type="Gene3D" id="2.40.10.340">
    <property type="entry name" value="Rod shape-determining protein MreC, domain 1"/>
    <property type="match status" value="1"/>
</dbReference>
<evidence type="ECO:0000256" key="1">
    <source>
        <dbReference type="ARBA" id="ARBA00009369"/>
    </source>
</evidence>
<organism evidence="7 8">
    <name type="scientific">Melghirimyces thermohalophilus</name>
    <dbReference type="NCBI Taxonomy" id="1236220"/>
    <lineage>
        <taxon>Bacteria</taxon>
        <taxon>Bacillati</taxon>
        <taxon>Bacillota</taxon>
        <taxon>Bacilli</taxon>
        <taxon>Bacillales</taxon>
        <taxon>Thermoactinomycetaceae</taxon>
        <taxon>Melghirimyces</taxon>
    </lineage>
</organism>
<dbReference type="Pfam" id="PF04085">
    <property type="entry name" value="MreC"/>
    <property type="match status" value="1"/>
</dbReference>
<comment type="function">
    <text evidence="5">Involved in formation and maintenance of cell shape.</text>
</comment>
<dbReference type="AlphaFoldDB" id="A0A1G6JN97"/>
<keyword evidence="3 5" id="KW-0133">Cell shape</keyword>
<dbReference type="NCBIfam" id="TIGR00219">
    <property type="entry name" value="mreC"/>
    <property type="match status" value="1"/>
</dbReference>
<evidence type="ECO:0000256" key="2">
    <source>
        <dbReference type="ARBA" id="ARBA00013855"/>
    </source>
</evidence>
<evidence type="ECO:0000259" key="6">
    <source>
        <dbReference type="Pfam" id="PF04085"/>
    </source>
</evidence>